<feature type="domain" description="DUF5615" evidence="1">
    <location>
        <begin position="1"/>
        <end position="109"/>
    </location>
</feature>
<reference evidence="2 3" key="1">
    <citation type="submission" date="2024-07" db="EMBL/GenBank/DDBJ databases">
        <title>Draft Genome Sequence of Ferrimicrobium acidiphilum Strain YE2023, Isolated from a Pulp of Bioleach Reactor.</title>
        <authorList>
            <person name="Elkina Y.A."/>
            <person name="Bulaeva A.G."/>
            <person name="Beletsky A.V."/>
            <person name="Mardanov A.V."/>
        </authorList>
    </citation>
    <scope>NUCLEOTIDE SEQUENCE [LARGE SCALE GENOMIC DNA]</scope>
    <source>
        <strain evidence="2 3">YE2023</strain>
    </source>
</reference>
<protein>
    <submittedName>
        <fullName evidence="2">DUF5615 family PIN-like protein</fullName>
    </submittedName>
</protein>
<evidence type="ECO:0000313" key="2">
    <source>
        <dbReference type="EMBL" id="MEX6430699.1"/>
    </source>
</evidence>
<gene>
    <name evidence="2" type="ORF">AB6A68_12770</name>
</gene>
<comment type="caution">
    <text evidence="2">The sequence shown here is derived from an EMBL/GenBank/DDBJ whole genome shotgun (WGS) entry which is preliminary data.</text>
</comment>
<sequence>MKLLLDENLSRRMLGMLEPYFPESSHVSFVGLEGAKDAEIWSFAGESNFVIVTRDSDFSELAALHGPPPKVIVLQISNCRWRDMASPIIRKHKELVTYLGQPDVAVVELRESS</sequence>
<evidence type="ECO:0000259" key="1">
    <source>
        <dbReference type="Pfam" id="PF18480"/>
    </source>
</evidence>
<dbReference type="Pfam" id="PF18480">
    <property type="entry name" value="DUF5615"/>
    <property type="match status" value="1"/>
</dbReference>
<keyword evidence="3" id="KW-1185">Reference proteome</keyword>
<dbReference type="Proteomes" id="UP001560267">
    <property type="component" value="Unassembled WGS sequence"/>
</dbReference>
<dbReference type="RefSeq" id="WP_276944776.1">
    <property type="nucleotide sequence ID" value="NZ_DAHZQU010000051.1"/>
</dbReference>
<dbReference type="EMBL" id="JBFSHR010000073">
    <property type="protein sequence ID" value="MEX6430699.1"/>
    <property type="molecule type" value="Genomic_DNA"/>
</dbReference>
<proteinExistence type="predicted"/>
<name>A0ABV3Y567_9ACTN</name>
<dbReference type="InterPro" id="IPR041049">
    <property type="entry name" value="DUF5615"/>
</dbReference>
<accession>A0ABV3Y567</accession>
<evidence type="ECO:0000313" key="3">
    <source>
        <dbReference type="Proteomes" id="UP001560267"/>
    </source>
</evidence>
<organism evidence="2 3">
    <name type="scientific">Ferrimicrobium acidiphilum</name>
    <dbReference type="NCBI Taxonomy" id="121039"/>
    <lineage>
        <taxon>Bacteria</taxon>
        <taxon>Bacillati</taxon>
        <taxon>Actinomycetota</taxon>
        <taxon>Acidimicrobiia</taxon>
        <taxon>Acidimicrobiales</taxon>
        <taxon>Acidimicrobiaceae</taxon>
        <taxon>Ferrimicrobium</taxon>
    </lineage>
</organism>